<evidence type="ECO:0000313" key="2">
    <source>
        <dbReference type="EMBL" id="KMP06673.1"/>
    </source>
</evidence>
<dbReference type="EMBL" id="DS028096">
    <property type="protein sequence ID" value="KMP06673.1"/>
    <property type="molecule type" value="Genomic_DNA"/>
</dbReference>
<organism evidence="2 3">
    <name type="scientific">Coccidioides immitis RMSCC 2394</name>
    <dbReference type="NCBI Taxonomy" id="404692"/>
    <lineage>
        <taxon>Eukaryota</taxon>
        <taxon>Fungi</taxon>
        <taxon>Dikarya</taxon>
        <taxon>Ascomycota</taxon>
        <taxon>Pezizomycotina</taxon>
        <taxon>Eurotiomycetes</taxon>
        <taxon>Eurotiomycetidae</taxon>
        <taxon>Onygenales</taxon>
        <taxon>Onygenaceae</taxon>
        <taxon>Coccidioides</taxon>
    </lineage>
</organism>
<accession>A0A0J6YID3</accession>
<proteinExistence type="predicted"/>
<evidence type="ECO:0000313" key="3">
    <source>
        <dbReference type="Proteomes" id="UP000054565"/>
    </source>
</evidence>
<sequence>MPLGPSSQFIPGSAPESDIKLTQFSSEYTDASPSLEVVVKKFPVNSGQATHSGDCPRYSQRFRGSPGKIDTKPGIPQRHRMHDFLLPELPSKWDDINLSNDVALIRIIVPRSKRNTDRHPVQGSNAGIRSMWAASQTDVDRELQDVSHLRGGERGPKHFGRTRSDGTYIFLTCRYGEPEMETLRAFEQFLHQGFDPMDPSALLIGMGLTSLASQRGTPGHSYAVFVGAGRRELARSMHPDSHPKVTRSPLSGTEKMLAVREKQTEINFSLGRKRLSQLFTAVVQEIPDYILLGGVE</sequence>
<reference evidence="3" key="1">
    <citation type="journal article" date="2010" name="Genome Res.">
        <title>Population genomic sequencing of Coccidioides fungi reveals recent hybridization and transposon control.</title>
        <authorList>
            <person name="Neafsey D.E."/>
            <person name="Barker B.M."/>
            <person name="Sharpton T.J."/>
            <person name="Stajich J.E."/>
            <person name="Park D.J."/>
            <person name="Whiston E."/>
            <person name="Hung C.-Y."/>
            <person name="McMahan C."/>
            <person name="White J."/>
            <person name="Sykes S."/>
            <person name="Heiman D."/>
            <person name="Young S."/>
            <person name="Zeng Q."/>
            <person name="Abouelleil A."/>
            <person name="Aftuck L."/>
            <person name="Bessette D."/>
            <person name="Brown A."/>
            <person name="FitzGerald M."/>
            <person name="Lui A."/>
            <person name="Macdonald J.P."/>
            <person name="Priest M."/>
            <person name="Orbach M.J."/>
            <person name="Galgiani J.N."/>
            <person name="Kirkland T.N."/>
            <person name="Cole G.T."/>
            <person name="Birren B.W."/>
            <person name="Henn M.R."/>
            <person name="Taylor J.W."/>
            <person name="Rounsley S.D."/>
        </authorList>
    </citation>
    <scope>NUCLEOTIDE SEQUENCE [LARGE SCALE GENOMIC DNA]</scope>
    <source>
        <strain evidence="3">RMSCC 2394</strain>
    </source>
</reference>
<dbReference type="Proteomes" id="UP000054565">
    <property type="component" value="Unassembled WGS sequence"/>
</dbReference>
<dbReference type="AlphaFoldDB" id="A0A0J6YID3"/>
<protein>
    <submittedName>
        <fullName evidence="2">Uncharacterized protein</fullName>
    </submittedName>
</protein>
<evidence type="ECO:0000256" key="1">
    <source>
        <dbReference type="SAM" id="MobiDB-lite"/>
    </source>
</evidence>
<gene>
    <name evidence="2" type="ORF">CIRG_06354</name>
</gene>
<name>A0A0J6YID3_COCIT</name>
<feature type="region of interest" description="Disordered" evidence="1">
    <location>
        <begin position="46"/>
        <end position="76"/>
    </location>
</feature>